<dbReference type="GO" id="GO:0005737">
    <property type="term" value="C:cytoplasm"/>
    <property type="evidence" value="ECO:0007669"/>
    <property type="project" value="UniProtKB-SubCell"/>
</dbReference>
<keyword evidence="5 7" id="KW-0862">Zinc</keyword>
<feature type="binding site" evidence="7">
    <location>
        <position position="249"/>
    </location>
    <ligand>
        <name>Fe(3+)</name>
        <dbReference type="ChEBI" id="CHEBI:29034"/>
    </ligand>
</feature>
<protein>
    <recommendedName>
        <fullName evidence="1 7">Imidazolonepropionase</fullName>
        <ecNumber evidence="1 7">3.5.2.7</ecNumber>
    </recommendedName>
    <alternativeName>
        <fullName evidence="7">Imidazolone-5-propionate hydrolase</fullName>
    </alternativeName>
</protein>
<comment type="cofactor">
    <cofactor evidence="7">
        <name>Zn(2+)</name>
        <dbReference type="ChEBI" id="CHEBI:29105"/>
    </cofactor>
    <cofactor evidence="7">
        <name>Fe(3+)</name>
        <dbReference type="ChEBI" id="CHEBI:29034"/>
    </cofactor>
    <text evidence="7">Binds 1 zinc or iron ion per subunit.</text>
</comment>
<keyword evidence="7" id="KW-0963">Cytoplasm</keyword>
<dbReference type="PANTHER" id="PTHR42752">
    <property type="entry name" value="IMIDAZOLONEPROPIONASE"/>
    <property type="match status" value="1"/>
</dbReference>
<feature type="binding site" evidence="7">
    <location>
        <position position="151"/>
    </location>
    <ligand>
        <name>4-imidazolone-5-propanoate</name>
        <dbReference type="ChEBI" id="CHEBI:77893"/>
    </ligand>
</feature>
<evidence type="ECO:0000256" key="6">
    <source>
        <dbReference type="ARBA" id="ARBA00023004"/>
    </source>
</evidence>
<evidence type="ECO:0000256" key="2">
    <source>
        <dbReference type="ARBA" id="ARBA00022723"/>
    </source>
</evidence>
<gene>
    <name evidence="7" type="primary">hutI</name>
    <name evidence="9" type="ORF">SAMN05443549_105104</name>
</gene>
<reference evidence="10" key="1">
    <citation type="submission" date="2016-11" db="EMBL/GenBank/DDBJ databases">
        <authorList>
            <person name="Varghese N."/>
            <person name="Submissions S."/>
        </authorList>
    </citation>
    <scope>NUCLEOTIDE SEQUENCE [LARGE SCALE GENOMIC DNA]</scope>
    <source>
        <strain evidence="10">DSM 19978</strain>
    </source>
</reference>
<dbReference type="GO" id="GO:0019556">
    <property type="term" value="P:L-histidine catabolic process to glutamate and formamide"/>
    <property type="evidence" value="ECO:0007669"/>
    <property type="project" value="UniProtKB-UniRule"/>
</dbReference>
<evidence type="ECO:0000313" key="10">
    <source>
        <dbReference type="Proteomes" id="UP000184516"/>
    </source>
</evidence>
<feature type="binding site" evidence="7">
    <location>
        <position position="328"/>
    </location>
    <ligand>
        <name>4-imidazolone-5-propanoate</name>
        <dbReference type="ChEBI" id="CHEBI:77893"/>
    </ligand>
</feature>
<feature type="binding site" evidence="7">
    <location>
        <position position="249"/>
    </location>
    <ligand>
        <name>Zn(2+)</name>
        <dbReference type="ChEBI" id="CHEBI:29105"/>
    </ligand>
</feature>
<dbReference type="InterPro" id="IPR032466">
    <property type="entry name" value="Metal_Hydrolase"/>
</dbReference>
<feature type="binding site" evidence="7">
    <location>
        <position position="325"/>
    </location>
    <ligand>
        <name>N-formimidoyl-L-glutamate</name>
        <dbReference type="ChEBI" id="CHEBI:58928"/>
    </ligand>
</feature>
<proteinExistence type="inferred from homology"/>
<dbReference type="InterPro" id="IPR011059">
    <property type="entry name" value="Metal-dep_hydrolase_composite"/>
</dbReference>
<keyword evidence="3 7" id="KW-0378">Hydrolase</keyword>
<comment type="function">
    <text evidence="7">Catalyzes the hydrolytic cleavage of the carbon-nitrogen bond in imidazolone-5-propanoate to yield N-formimidoyl-L-glutamate. It is the third step in the universal histidine degradation pathway.</text>
</comment>
<dbReference type="SUPFAM" id="SSF51338">
    <property type="entry name" value="Composite domain of metallo-dependent hydrolases"/>
    <property type="match status" value="1"/>
</dbReference>
<feature type="binding site" evidence="7">
    <location>
        <position position="88"/>
    </location>
    <ligand>
        <name>4-imidazolone-5-propanoate</name>
        <dbReference type="ChEBI" id="CHEBI:77893"/>
    </ligand>
</feature>
<comment type="similarity">
    <text evidence="7">Belongs to the metallo-dependent hydrolases superfamily. HutI family.</text>
</comment>
<dbReference type="GO" id="GO:0005506">
    <property type="term" value="F:iron ion binding"/>
    <property type="evidence" value="ECO:0007669"/>
    <property type="project" value="UniProtKB-UniRule"/>
</dbReference>
<comment type="pathway">
    <text evidence="7">Amino-acid degradation; L-histidine degradation into L-glutamate; N-formimidoyl-L-glutamate from L-histidine: step 3/3.</text>
</comment>
<dbReference type="InterPro" id="IPR005920">
    <property type="entry name" value="HutI"/>
</dbReference>
<evidence type="ECO:0000256" key="4">
    <source>
        <dbReference type="ARBA" id="ARBA00022808"/>
    </source>
</evidence>
<feature type="binding site" evidence="7">
    <location>
        <position position="81"/>
    </location>
    <ligand>
        <name>Fe(3+)</name>
        <dbReference type="ChEBI" id="CHEBI:29034"/>
    </ligand>
</feature>
<evidence type="ECO:0000256" key="1">
    <source>
        <dbReference type="ARBA" id="ARBA00012864"/>
    </source>
</evidence>
<dbReference type="Pfam" id="PF01979">
    <property type="entry name" value="Amidohydro_1"/>
    <property type="match status" value="1"/>
</dbReference>
<dbReference type="Gene3D" id="2.30.40.10">
    <property type="entry name" value="Urease, subunit C, domain 1"/>
    <property type="match status" value="1"/>
</dbReference>
<name>A0A1M5L8S9_9FLAO</name>
<keyword evidence="2 7" id="KW-0479">Metal-binding</keyword>
<dbReference type="HAMAP" id="MF_00372">
    <property type="entry name" value="HutI"/>
    <property type="match status" value="1"/>
</dbReference>
<dbReference type="FunFam" id="3.20.20.140:FF:000007">
    <property type="entry name" value="Imidazolonepropionase"/>
    <property type="match status" value="1"/>
</dbReference>
<dbReference type="OrthoDB" id="9776455at2"/>
<feature type="binding site" evidence="7">
    <location>
        <position position="151"/>
    </location>
    <ligand>
        <name>N-formimidoyl-L-glutamate</name>
        <dbReference type="ChEBI" id="CHEBI:58928"/>
    </ligand>
</feature>
<feature type="binding site" evidence="7">
    <location>
        <position position="252"/>
    </location>
    <ligand>
        <name>4-imidazolone-5-propanoate</name>
        <dbReference type="ChEBI" id="CHEBI:77893"/>
    </ligand>
</feature>
<evidence type="ECO:0000256" key="3">
    <source>
        <dbReference type="ARBA" id="ARBA00022801"/>
    </source>
</evidence>
<feature type="binding site" evidence="7">
    <location>
        <position position="81"/>
    </location>
    <ligand>
        <name>Zn(2+)</name>
        <dbReference type="ChEBI" id="CHEBI:29105"/>
    </ligand>
</feature>
<dbReference type="EC" id="3.5.2.7" evidence="1 7"/>
<dbReference type="GO" id="GO:0008270">
    <property type="term" value="F:zinc ion binding"/>
    <property type="evidence" value="ECO:0007669"/>
    <property type="project" value="UniProtKB-UniRule"/>
</dbReference>
<feature type="binding site" evidence="7">
    <location>
        <position position="184"/>
    </location>
    <ligand>
        <name>4-imidazolone-5-propanoate</name>
        <dbReference type="ChEBI" id="CHEBI:77893"/>
    </ligand>
</feature>
<sequence length="413" mass="45563">MKTLIINIKELLQVRDSSVLKVSGVEMAVLPTIKNAYLFIQNGLIADFGSMEDMPEDFNPEKCIDADGKMVLPSWCDSHTHIVYAGNREQEFVDRINGLSYEEIARRGGGILNSARKLNETSQEELYDQSKARLEEIIRLGTGAVEIKSGYGLSLDGELKMLRVIKQLSQNYPITIKATFLGAHAIPLEYQNNRKGYIDVIINEMLPQIAENKLADFIDVFCETGYFTVAETEQIMEAGIRFGLKPKIHVNQFHSIGGIQAAIKHDALSVDHLEVMTTKDIKALTNTETMPVALPSCSYFLGIPYSPAREMMANGLPLALASDYNPGSSPSGNMNFVVSTACIKMKMTPEEAINAATINGAYAMGISETHGSIAIGKKANFIITKLVSSYYQLPYSFGSNLIESTYIEGEIWT</sequence>
<dbReference type="CDD" id="cd01296">
    <property type="entry name" value="Imidazolone-5PH"/>
    <property type="match status" value="1"/>
</dbReference>
<feature type="binding site" evidence="7">
    <location>
        <position position="79"/>
    </location>
    <ligand>
        <name>Zn(2+)</name>
        <dbReference type="ChEBI" id="CHEBI:29105"/>
    </ligand>
</feature>
<evidence type="ECO:0000256" key="5">
    <source>
        <dbReference type="ARBA" id="ARBA00022833"/>
    </source>
</evidence>
<dbReference type="Gene3D" id="3.20.20.140">
    <property type="entry name" value="Metal-dependent hydrolases"/>
    <property type="match status" value="1"/>
</dbReference>
<keyword evidence="10" id="KW-1185">Reference proteome</keyword>
<comment type="catalytic activity">
    <reaction evidence="7">
        <text>4-imidazolone-5-propanoate + H2O = N-formimidoyl-L-glutamate</text>
        <dbReference type="Rhea" id="RHEA:23660"/>
        <dbReference type="ChEBI" id="CHEBI:15377"/>
        <dbReference type="ChEBI" id="CHEBI:58928"/>
        <dbReference type="ChEBI" id="CHEBI:77893"/>
        <dbReference type="EC" id="3.5.2.7"/>
    </reaction>
</comment>
<dbReference type="PANTHER" id="PTHR42752:SF1">
    <property type="entry name" value="IMIDAZOLONEPROPIONASE-RELATED"/>
    <property type="match status" value="1"/>
</dbReference>
<dbReference type="GO" id="GO:0050480">
    <property type="term" value="F:imidazolonepropionase activity"/>
    <property type="evidence" value="ECO:0007669"/>
    <property type="project" value="UniProtKB-UniRule"/>
</dbReference>
<dbReference type="UniPathway" id="UPA00379">
    <property type="reaction ID" value="UER00551"/>
</dbReference>
<feature type="binding site" evidence="7">
    <location>
        <position position="79"/>
    </location>
    <ligand>
        <name>Fe(3+)</name>
        <dbReference type="ChEBI" id="CHEBI:29034"/>
    </ligand>
</feature>
<keyword evidence="4 7" id="KW-0369">Histidine metabolism</keyword>
<dbReference type="SUPFAM" id="SSF51556">
    <property type="entry name" value="Metallo-dependent hydrolases"/>
    <property type="match status" value="1"/>
</dbReference>
<organism evidence="9 10">
    <name type="scientific">Flavobacterium fluvii</name>
    <dbReference type="NCBI Taxonomy" id="468056"/>
    <lineage>
        <taxon>Bacteria</taxon>
        <taxon>Pseudomonadati</taxon>
        <taxon>Bacteroidota</taxon>
        <taxon>Flavobacteriia</taxon>
        <taxon>Flavobacteriales</taxon>
        <taxon>Flavobacteriaceae</taxon>
        <taxon>Flavobacterium</taxon>
    </lineage>
</organism>
<dbReference type="STRING" id="468056.SAMN05443549_105104"/>
<dbReference type="NCBIfam" id="TIGR01224">
    <property type="entry name" value="hutI"/>
    <property type="match status" value="1"/>
</dbReference>
<feature type="binding site" evidence="7">
    <location>
        <position position="323"/>
    </location>
    <ligand>
        <name>Fe(3+)</name>
        <dbReference type="ChEBI" id="CHEBI:29034"/>
    </ligand>
</feature>
<dbReference type="RefSeq" id="WP_073370930.1">
    <property type="nucleotide sequence ID" value="NZ_FQWB01000005.1"/>
</dbReference>
<dbReference type="InterPro" id="IPR006680">
    <property type="entry name" value="Amidohydro-rel"/>
</dbReference>
<dbReference type="EMBL" id="FQWB01000005">
    <property type="protein sequence ID" value="SHG60823.1"/>
    <property type="molecule type" value="Genomic_DNA"/>
</dbReference>
<dbReference type="GO" id="GO:0019557">
    <property type="term" value="P:L-histidine catabolic process to glutamate and formate"/>
    <property type="evidence" value="ECO:0007669"/>
    <property type="project" value="UniProtKB-UniPathway"/>
</dbReference>
<evidence type="ECO:0000313" key="9">
    <source>
        <dbReference type="EMBL" id="SHG60823.1"/>
    </source>
</evidence>
<comment type="subcellular location">
    <subcellularLocation>
        <location evidence="7">Cytoplasm</location>
    </subcellularLocation>
</comment>
<accession>A0A1M5L8S9</accession>
<feature type="domain" description="Amidohydrolase-related" evidence="8">
    <location>
        <begin position="70"/>
        <end position="410"/>
    </location>
</feature>
<evidence type="ECO:0000259" key="8">
    <source>
        <dbReference type="Pfam" id="PF01979"/>
    </source>
</evidence>
<feature type="binding site" evidence="7">
    <location>
        <position position="327"/>
    </location>
    <ligand>
        <name>N-formimidoyl-L-glutamate</name>
        <dbReference type="ChEBI" id="CHEBI:58928"/>
    </ligand>
</feature>
<evidence type="ECO:0000256" key="7">
    <source>
        <dbReference type="HAMAP-Rule" id="MF_00372"/>
    </source>
</evidence>
<feature type="binding site" evidence="7">
    <location>
        <position position="323"/>
    </location>
    <ligand>
        <name>Zn(2+)</name>
        <dbReference type="ChEBI" id="CHEBI:29105"/>
    </ligand>
</feature>
<dbReference type="Proteomes" id="UP000184516">
    <property type="component" value="Unassembled WGS sequence"/>
</dbReference>
<keyword evidence="6 7" id="KW-0408">Iron</keyword>
<dbReference type="AlphaFoldDB" id="A0A1M5L8S9"/>